<evidence type="ECO:0000313" key="1">
    <source>
        <dbReference type="EMBL" id="CAG8836993.1"/>
    </source>
</evidence>
<reference evidence="1 2" key="1">
    <citation type="submission" date="2021-06" db="EMBL/GenBank/DDBJ databases">
        <authorList>
            <person name="Kallberg Y."/>
            <person name="Tangrot J."/>
            <person name="Rosling A."/>
        </authorList>
    </citation>
    <scope>NUCLEOTIDE SEQUENCE [LARGE SCALE GENOMIC DNA]</scope>
    <source>
        <strain evidence="1 2">120-4 pot B 10/14</strain>
    </source>
</reference>
<evidence type="ECO:0000313" key="2">
    <source>
        <dbReference type="Proteomes" id="UP000789901"/>
    </source>
</evidence>
<feature type="non-terminal residue" evidence="1">
    <location>
        <position position="1"/>
    </location>
</feature>
<organism evidence="1 2">
    <name type="scientific">Gigaspora margarita</name>
    <dbReference type="NCBI Taxonomy" id="4874"/>
    <lineage>
        <taxon>Eukaryota</taxon>
        <taxon>Fungi</taxon>
        <taxon>Fungi incertae sedis</taxon>
        <taxon>Mucoromycota</taxon>
        <taxon>Glomeromycotina</taxon>
        <taxon>Glomeromycetes</taxon>
        <taxon>Diversisporales</taxon>
        <taxon>Gigasporaceae</taxon>
        <taxon>Gigaspora</taxon>
    </lineage>
</organism>
<gene>
    <name evidence="1" type="ORF">GMARGA_LOCUS33305</name>
</gene>
<proteinExistence type="predicted"/>
<dbReference type="Proteomes" id="UP000789901">
    <property type="component" value="Unassembled WGS sequence"/>
</dbReference>
<name>A0ABN7WR50_GIGMA</name>
<comment type="caution">
    <text evidence="1">The sequence shown here is derived from an EMBL/GenBank/DDBJ whole genome shotgun (WGS) entry which is preliminary data.</text>
</comment>
<feature type="non-terminal residue" evidence="1">
    <location>
        <position position="122"/>
    </location>
</feature>
<dbReference type="EMBL" id="CAJVQB010054828">
    <property type="protein sequence ID" value="CAG8836993.1"/>
    <property type="molecule type" value="Genomic_DNA"/>
</dbReference>
<sequence length="122" mass="14330">TQDNEESFIDDNNDKLMDKLYIDIEALNFLNLMDLEKYINYSGEKNTHKALSNKRILDLATNLESENENVEDDDKALNTVEILEQYIVQNNFNETVQFEHDEALLKLQKEIKSFDLKLLSKQ</sequence>
<protein>
    <submittedName>
        <fullName evidence="1">17808_t:CDS:1</fullName>
    </submittedName>
</protein>
<accession>A0ABN7WR50</accession>
<keyword evidence="2" id="KW-1185">Reference proteome</keyword>